<reference evidence="3" key="1">
    <citation type="journal article" date="2019" name="Int. J. Syst. Evol. Microbiol.">
        <title>The Global Catalogue of Microorganisms (GCM) 10K type strain sequencing project: providing services to taxonomists for standard genome sequencing and annotation.</title>
        <authorList>
            <consortium name="The Broad Institute Genomics Platform"/>
            <consortium name="The Broad Institute Genome Sequencing Center for Infectious Disease"/>
            <person name="Wu L."/>
            <person name="Ma J."/>
        </authorList>
    </citation>
    <scope>NUCLEOTIDE SEQUENCE [LARGE SCALE GENOMIC DNA]</scope>
    <source>
        <strain evidence="3">CGMCC 1.12237</strain>
    </source>
</reference>
<evidence type="ECO:0000313" key="3">
    <source>
        <dbReference type="Proteomes" id="UP001596147"/>
    </source>
</evidence>
<keyword evidence="3" id="KW-1185">Reference proteome</keyword>
<keyword evidence="1" id="KW-1133">Transmembrane helix</keyword>
<accession>A0ABW0LES0</accession>
<name>A0ABW0LES0_9BACI</name>
<keyword evidence="1" id="KW-0472">Membrane</keyword>
<feature type="transmembrane region" description="Helical" evidence="1">
    <location>
        <begin position="7"/>
        <end position="26"/>
    </location>
</feature>
<evidence type="ECO:0000256" key="1">
    <source>
        <dbReference type="SAM" id="Phobius"/>
    </source>
</evidence>
<keyword evidence="1" id="KW-0812">Transmembrane</keyword>
<dbReference type="InterPro" id="IPR035281">
    <property type="entry name" value="DUF5359"/>
</dbReference>
<protein>
    <submittedName>
        <fullName evidence="2">DUF5359 family protein</fullName>
    </submittedName>
</protein>
<organism evidence="2 3">
    <name type="scientific">Lederbergia graminis</name>
    <dbReference type="NCBI Taxonomy" id="735518"/>
    <lineage>
        <taxon>Bacteria</taxon>
        <taxon>Bacillati</taxon>
        <taxon>Bacillota</taxon>
        <taxon>Bacilli</taxon>
        <taxon>Bacillales</taxon>
        <taxon>Bacillaceae</taxon>
        <taxon>Lederbergia</taxon>
    </lineage>
</organism>
<proteinExistence type="predicted"/>
<gene>
    <name evidence="2" type="ORF">ACFPM4_00725</name>
</gene>
<sequence length="60" mass="7182">MKTVERIIFKILLIQLIILVIVQTYIHRTPVIDYLNKVYLYEGVMDSEEQPKLDVFNNKE</sequence>
<evidence type="ECO:0000313" key="2">
    <source>
        <dbReference type="EMBL" id="MFC5463268.1"/>
    </source>
</evidence>
<dbReference type="RefSeq" id="WP_382346537.1">
    <property type="nucleotide sequence ID" value="NZ_JBHSMC010000001.1"/>
</dbReference>
<dbReference type="Proteomes" id="UP001596147">
    <property type="component" value="Unassembled WGS sequence"/>
</dbReference>
<dbReference type="Pfam" id="PF17313">
    <property type="entry name" value="DUF5359"/>
    <property type="match status" value="1"/>
</dbReference>
<comment type="caution">
    <text evidence="2">The sequence shown here is derived from an EMBL/GenBank/DDBJ whole genome shotgun (WGS) entry which is preliminary data.</text>
</comment>
<dbReference type="EMBL" id="JBHSMC010000001">
    <property type="protein sequence ID" value="MFC5463268.1"/>
    <property type="molecule type" value="Genomic_DNA"/>
</dbReference>